<dbReference type="InterPro" id="IPR036236">
    <property type="entry name" value="Znf_C2H2_sf"/>
</dbReference>
<sequence>MNQTHSSWQHNILPNNYQRTDCEATAAAEVSSQYGVANRNPYNPEVTYFPFPNVPNDQERQFRSTHLLHPSEVNIANMNQNAQFCDAWNPNPPVNTLLPIAEPCFLPGYQQTFGQGHALRNQFQHPNVSSQVENSGTSRTDEMPSKFTSNYNEIDNVSANEISQQYETSLLIPILAVENAQCNPMDTIPPTDAISPIHSNKSLEEYLPKDGIEPQDRSSSHAGRYACRYCDKTCPSSWHLTRHIRTYLEPEKINCSILGKLQQF</sequence>
<dbReference type="Proteomes" id="UP001054837">
    <property type="component" value="Unassembled WGS sequence"/>
</dbReference>
<dbReference type="AlphaFoldDB" id="A0AAV4QZG0"/>
<evidence type="ECO:0000313" key="2">
    <source>
        <dbReference type="Proteomes" id="UP001054837"/>
    </source>
</evidence>
<dbReference type="Gene3D" id="3.30.160.60">
    <property type="entry name" value="Classic Zinc Finger"/>
    <property type="match status" value="1"/>
</dbReference>
<proteinExistence type="predicted"/>
<comment type="caution">
    <text evidence="1">The sequence shown here is derived from an EMBL/GenBank/DDBJ whole genome shotgun (WGS) entry which is preliminary data.</text>
</comment>
<evidence type="ECO:0000313" key="1">
    <source>
        <dbReference type="EMBL" id="GIY13466.1"/>
    </source>
</evidence>
<organism evidence="1 2">
    <name type="scientific">Caerostris darwini</name>
    <dbReference type="NCBI Taxonomy" id="1538125"/>
    <lineage>
        <taxon>Eukaryota</taxon>
        <taxon>Metazoa</taxon>
        <taxon>Ecdysozoa</taxon>
        <taxon>Arthropoda</taxon>
        <taxon>Chelicerata</taxon>
        <taxon>Arachnida</taxon>
        <taxon>Araneae</taxon>
        <taxon>Araneomorphae</taxon>
        <taxon>Entelegynae</taxon>
        <taxon>Araneoidea</taxon>
        <taxon>Araneidae</taxon>
        <taxon>Caerostris</taxon>
    </lineage>
</organism>
<keyword evidence="2" id="KW-1185">Reference proteome</keyword>
<gene>
    <name evidence="1" type="ORF">CDAR_193301</name>
</gene>
<name>A0AAV4QZG0_9ARAC</name>
<dbReference type="SUPFAM" id="SSF57667">
    <property type="entry name" value="beta-beta-alpha zinc fingers"/>
    <property type="match status" value="1"/>
</dbReference>
<accession>A0AAV4QZG0</accession>
<evidence type="ECO:0008006" key="3">
    <source>
        <dbReference type="Google" id="ProtNLM"/>
    </source>
</evidence>
<reference evidence="1 2" key="1">
    <citation type="submission" date="2021-06" db="EMBL/GenBank/DDBJ databases">
        <title>Caerostris darwini draft genome.</title>
        <authorList>
            <person name="Kono N."/>
            <person name="Arakawa K."/>
        </authorList>
    </citation>
    <scope>NUCLEOTIDE SEQUENCE [LARGE SCALE GENOMIC DNA]</scope>
</reference>
<dbReference type="EMBL" id="BPLQ01005244">
    <property type="protein sequence ID" value="GIY13466.1"/>
    <property type="molecule type" value="Genomic_DNA"/>
</dbReference>
<protein>
    <recommendedName>
        <fullName evidence="3">C2H2-type domain-containing protein</fullName>
    </recommendedName>
</protein>